<feature type="domain" description="BON" evidence="1">
    <location>
        <begin position="1"/>
        <end position="40"/>
    </location>
</feature>
<proteinExistence type="predicted"/>
<keyword evidence="3" id="KW-1185">Reference proteome</keyword>
<dbReference type="PROSITE" id="PS50914">
    <property type="entry name" value="BON"/>
    <property type="match status" value="1"/>
</dbReference>
<dbReference type="RefSeq" id="WP_377573401.1">
    <property type="nucleotide sequence ID" value="NZ_JBHTKA010000001.1"/>
</dbReference>
<organism evidence="2 3">
    <name type="scientific">Ohtaekwangia kribbensis</name>
    <dbReference type="NCBI Taxonomy" id="688913"/>
    <lineage>
        <taxon>Bacteria</taxon>
        <taxon>Pseudomonadati</taxon>
        <taxon>Bacteroidota</taxon>
        <taxon>Cytophagia</taxon>
        <taxon>Cytophagales</taxon>
        <taxon>Fulvivirgaceae</taxon>
        <taxon>Ohtaekwangia</taxon>
    </lineage>
</organism>
<evidence type="ECO:0000313" key="3">
    <source>
        <dbReference type="Proteomes" id="UP001597112"/>
    </source>
</evidence>
<name>A0ABW3JV42_9BACT</name>
<dbReference type="EMBL" id="JBHTKA010000001">
    <property type="protein sequence ID" value="MFD0997803.1"/>
    <property type="molecule type" value="Genomic_DNA"/>
</dbReference>
<evidence type="ECO:0000313" key="2">
    <source>
        <dbReference type="EMBL" id="MFD0997803.1"/>
    </source>
</evidence>
<dbReference type="Proteomes" id="UP001597112">
    <property type="component" value="Unassembled WGS sequence"/>
</dbReference>
<accession>A0ABW3JV42</accession>
<dbReference type="InterPro" id="IPR007055">
    <property type="entry name" value="BON_dom"/>
</dbReference>
<gene>
    <name evidence="2" type="ORF">ACFQ21_00740</name>
</gene>
<sequence>MITLSGTVDSCIKKHAAEAAAQRVRGVNFVALDMEVSLEEKQKQMTPV</sequence>
<evidence type="ECO:0000259" key="1">
    <source>
        <dbReference type="PROSITE" id="PS50914"/>
    </source>
</evidence>
<dbReference type="Gene3D" id="3.30.1340.30">
    <property type="match status" value="1"/>
</dbReference>
<comment type="caution">
    <text evidence="2">The sequence shown here is derived from an EMBL/GenBank/DDBJ whole genome shotgun (WGS) entry which is preliminary data.</text>
</comment>
<protein>
    <recommendedName>
        <fullName evidence="1">BON domain-containing protein</fullName>
    </recommendedName>
</protein>
<reference evidence="3" key="1">
    <citation type="journal article" date="2019" name="Int. J. Syst. Evol. Microbiol.">
        <title>The Global Catalogue of Microorganisms (GCM) 10K type strain sequencing project: providing services to taxonomists for standard genome sequencing and annotation.</title>
        <authorList>
            <consortium name="The Broad Institute Genomics Platform"/>
            <consortium name="The Broad Institute Genome Sequencing Center for Infectious Disease"/>
            <person name="Wu L."/>
            <person name="Ma J."/>
        </authorList>
    </citation>
    <scope>NUCLEOTIDE SEQUENCE [LARGE SCALE GENOMIC DNA]</scope>
    <source>
        <strain evidence="3">CCUG 58938</strain>
    </source>
</reference>